<comment type="caution">
    <text evidence="1">The sequence shown here is derived from an EMBL/GenBank/DDBJ whole genome shotgun (WGS) entry which is preliminary data.</text>
</comment>
<dbReference type="RefSeq" id="WP_271335501.1">
    <property type="nucleotide sequence ID" value="NZ_JAMZNK010000010.1"/>
</dbReference>
<dbReference type="Proteomes" id="UP001212170">
    <property type="component" value="Unassembled WGS sequence"/>
</dbReference>
<evidence type="ECO:0000313" key="2">
    <source>
        <dbReference type="Proteomes" id="UP001212170"/>
    </source>
</evidence>
<dbReference type="EMBL" id="JAMZNK010000010">
    <property type="protein sequence ID" value="MDA6069699.1"/>
    <property type="molecule type" value="Genomic_DNA"/>
</dbReference>
<proteinExistence type="predicted"/>
<evidence type="ECO:0000313" key="1">
    <source>
        <dbReference type="EMBL" id="MDA6069699.1"/>
    </source>
</evidence>
<name>A0ABT4WC69_9FLAO</name>
<protein>
    <submittedName>
        <fullName evidence="1">Uncharacterized protein</fullName>
    </submittedName>
</protein>
<organism evidence="1 2">
    <name type="scientific">Flavobacterium azizsancarii</name>
    <dbReference type="NCBI Taxonomy" id="2961580"/>
    <lineage>
        <taxon>Bacteria</taxon>
        <taxon>Pseudomonadati</taxon>
        <taxon>Bacteroidota</taxon>
        <taxon>Flavobacteriia</taxon>
        <taxon>Flavobacteriales</taxon>
        <taxon>Flavobacteriaceae</taxon>
        <taxon>Flavobacterium</taxon>
    </lineage>
</organism>
<keyword evidence="2" id="KW-1185">Reference proteome</keyword>
<reference evidence="1 2" key="1">
    <citation type="journal article" date="2023" name="Chemosphere">
        <title>Whole genome analysis of Flavobacterium aziz-sancarii sp. nov., isolated from Ardley Island (Antarctica), revealed a rich resistome and bioremediation potential.</title>
        <authorList>
            <person name="Otur C."/>
            <person name="Okay S."/>
            <person name="Kurt-Kizildogan A."/>
        </authorList>
    </citation>
    <scope>NUCLEOTIDE SEQUENCE [LARGE SCALE GENOMIC DNA]</scope>
    <source>
        <strain evidence="1 2">AC</strain>
    </source>
</reference>
<accession>A0ABT4WC69</accession>
<sequence>MNNLKNNTTLAICSLVIIIVMNACSSKYIKLVSPDTKTEFGITLTSPSRGVFFVENQKIPASKNKIEIHTKVANSLYNNYGPATDNRFIGRTNARQLKFVTNNKTYLIDITKLQKRTAMVIFDGKNKPIIEYNSKRYNASIEKYFIGKSK</sequence>
<gene>
    <name evidence="1" type="ORF">NJT12_08710</name>
</gene>